<evidence type="ECO:0000256" key="3">
    <source>
        <dbReference type="HAMAP-Rule" id="MF_01077"/>
    </source>
</evidence>
<dbReference type="Proteomes" id="UP000032483">
    <property type="component" value="Unassembled WGS sequence"/>
</dbReference>
<dbReference type="GO" id="GO:0000028">
    <property type="term" value="P:ribosomal small subunit assembly"/>
    <property type="evidence" value="ECO:0007669"/>
    <property type="project" value="TreeGrafter"/>
</dbReference>
<evidence type="ECO:0000313" key="6">
    <source>
        <dbReference type="EMBL" id="MTS50222.1"/>
    </source>
</evidence>
<reference evidence="5" key="1">
    <citation type="submission" date="2015-02" db="EMBL/GenBank/DDBJ databases">
        <title>A novel member of the family Ruminococcaceae isolated from human feces.</title>
        <authorList>
            <person name="Shkoporov A.N."/>
            <person name="Chaplin A.V."/>
            <person name="Motuzova O.V."/>
            <person name="Kafarskaia L.I."/>
            <person name="Khokhlova E.V."/>
            <person name="Efimov B.A."/>
        </authorList>
    </citation>
    <scope>NUCLEOTIDE SEQUENCE [LARGE SCALE GENOMIC DNA]</scope>
    <source>
        <strain evidence="5">585-1</strain>
    </source>
</reference>
<organism evidence="5 7">
    <name type="scientific">Ruthenibacterium lactatiformans</name>
    <dbReference type="NCBI Taxonomy" id="1550024"/>
    <lineage>
        <taxon>Bacteria</taxon>
        <taxon>Bacillati</taxon>
        <taxon>Bacillota</taxon>
        <taxon>Clostridia</taxon>
        <taxon>Eubacteriales</taxon>
        <taxon>Oscillospiraceae</taxon>
        <taxon>Ruthenibacterium</taxon>
    </lineage>
</organism>
<evidence type="ECO:0000313" key="5">
    <source>
        <dbReference type="EMBL" id="KJF39664.1"/>
    </source>
</evidence>
<dbReference type="InterPro" id="IPR036847">
    <property type="entry name" value="RimP_C_sf"/>
</dbReference>
<sequence>MAKGKGGGTVGTVEALVMPVLEQLGMRLWDVRFEKEGPDWFLRIYIDRDEPLDLNACEEATRAINPVIDAADPIDQSYFMEVGSPGLGRKLTRDVHFEAMRGRRVAAHLIRATAAGEKDVAGILQGKDGARVTLLLDDGSETVIEEKEASYFKLCDDEDLF</sequence>
<dbReference type="Gene3D" id="3.30.300.70">
    <property type="entry name" value="RimP-like superfamily, N-terminal"/>
    <property type="match status" value="1"/>
</dbReference>
<keyword evidence="7" id="KW-1185">Reference proteome</keyword>
<dbReference type="GO" id="GO:0006412">
    <property type="term" value="P:translation"/>
    <property type="evidence" value="ECO:0007669"/>
    <property type="project" value="TreeGrafter"/>
</dbReference>
<dbReference type="FunFam" id="3.30.300.70:FF:000001">
    <property type="entry name" value="Ribosome maturation factor RimP"/>
    <property type="match status" value="1"/>
</dbReference>
<evidence type="ECO:0000256" key="2">
    <source>
        <dbReference type="ARBA" id="ARBA00022517"/>
    </source>
</evidence>
<dbReference type="PANTHER" id="PTHR33867">
    <property type="entry name" value="RIBOSOME MATURATION FACTOR RIMP"/>
    <property type="match status" value="1"/>
</dbReference>
<keyword evidence="2 3" id="KW-0690">Ribosome biogenesis</keyword>
<dbReference type="GO" id="GO:0005829">
    <property type="term" value="C:cytosol"/>
    <property type="evidence" value="ECO:0007669"/>
    <property type="project" value="TreeGrafter"/>
</dbReference>
<dbReference type="EMBL" id="WMZR01000002">
    <property type="protein sequence ID" value="MTS50222.1"/>
    <property type="molecule type" value="Genomic_DNA"/>
</dbReference>
<comment type="subcellular location">
    <subcellularLocation>
        <location evidence="3">Cytoplasm</location>
    </subcellularLocation>
</comment>
<name>A0A0D8IYT1_9FIRM</name>
<gene>
    <name evidence="3" type="primary">rimP</name>
    <name evidence="6" type="ORF">GMD52_01525</name>
    <name evidence="5" type="ORF">TQ39_10595</name>
</gene>
<evidence type="ECO:0000259" key="4">
    <source>
        <dbReference type="Pfam" id="PF02576"/>
    </source>
</evidence>
<evidence type="ECO:0000313" key="8">
    <source>
        <dbReference type="Proteomes" id="UP000449193"/>
    </source>
</evidence>
<dbReference type="GeneID" id="42857030"/>
<dbReference type="InterPro" id="IPR028989">
    <property type="entry name" value="RimP_N"/>
</dbReference>
<dbReference type="PANTHER" id="PTHR33867:SF1">
    <property type="entry name" value="RIBOSOME MATURATION FACTOR RIMP"/>
    <property type="match status" value="1"/>
</dbReference>
<dbReference type="AlphaFoldDB" id="A0A0D8IYT1"/>
<evidence type="ECO:0000256" key="1">
    <source>
        <dbReference type="ARBA" id="ARBA00022490"/>
    </source>
</evidence>
<dbReference type="PATRIC" id="fig|1550024.3.peg.2414"/>
<protein>
    <recommendedName>
        <fullName evidence="3">Ribosome maturation factor RimP</fullName>
    </recommendedName>
</protein>
<dbReference type="Proteomes" id="UP000449193">
    <property type="component" value="Unassembled WGS sequence"/>
</dbReference>
<dbReference type="RefSeq" id="WP_050005500.1">
    <property type="nucleotide sequence ID" value="NZ_CATXDA010000003.1"/>
</dbReference>
<dbReference type="EMBL" id="JXXK01000014">
    <property type="protein sequence ID" value="KJF39664.1"/>
    <property type="molecule type" value="Genomic_DNA"/>
</dbReference>
<comment type="similarity">
    <text evidence="3">Belongs to the RimP family.</text>
</comment>
<dbReference type="InterPro" id="IPR035956">
    <property type="entry name" value="RimP_N_sf"/>
</dbReference>
<accession>A0A0D8IYT1</accession>
<dbReference type="SUPFAM" id="SSF75420">
    <property type="entry name" value="YhbC-like, N-terminal domain"/>
    <property type="match status" value="1"/>
</dbReference>
<keyword evidence="1 3" id="KW-0963">Cytoplasm</keyword>
<proteinExistence type="inferred from homology"/>
<dbReference type="Pfam" id="PF02576">
    <property type="entry name" value="RimP_N"/>
    <property type="match status" value="1"/>
</dbReference>
<comment type="function">
    <text evidence="3">Required for maturation of 30S ribosomal subunits.</text>
</comment>
<dbReference type="InterPro" id="IPR003728">
    <property type="entry name" value="Ribosome_maturation_RimP"/>
</dbReference>
<comment type="caution">
    <text evidence="5">The sequence shown here is derived from an EMBL/GenBank/DDBJ whole genome shotgun (WGS) entry which is preliminary data.</text>
</comment>
<evidence type="ECO:0000313" key="7">
    <source>
        <dbReference type="Proteomes" id="UP000032483"/>
    </source>
</evidence>
<dbReference type="SUPFAM" id="SSF74942">
    <property type="entry name" value="YhbC-like, C-terminal domain"/>
    <property type="match status" value="1"/>
</dbReference>
<reference evidence="6 8" key="2">
    <citation type="journal article" date="2019" name="Nat. Med.">
        <title>A library of human gut bacterial isolates paired with longitudinal multiomics data enables mechanistic microbiome research.</title>
        <authorList>
            <person name="Poyet M."/>
            <person name="Groussin M."/>
            <person name="Gibbons S.M."/>
            <person name="Avila-Pacheco J."/>
            <person name="Jiang X."/>
            <person name="Kearney S.M."/>
            <person name="Perrotta A.R."/>
            <person name="Berdy B."/>
            <person name="Zhao S."/>
            <person name="Lieberman T.D."/>
            <person name="Swanson P.K."/>
            <person name="Smith M."/>
            <person name="Roesemann S."/>
            <person name="Alexander J.E."/>
            <person name="Rich S.A."/>
            <person name="Livny J."/>
            <person name="Vlamakis H."/>
            <person name="Clish C."/>
            <person name="Bullock K."/>
            <person name="Deik A."/>
            <person name="Scott J."/>
            <person name="Pierce K.A."/>
            <person name="Xavier R.J."/>
            <person name="Alm E.J."/>
        </authorList>
    </citation>
    <scope>NUCLEOTIDE SEQUENCE [LARGE SCALE GENOMIC DNA]</scope>
    <source>
        <strain evidence="6 8">BIOML-A7</strain>
    </source>
</reference>
<feature type="domain" description="Ribosome maturation factor RimP N-terminal" evidence="4">
    <location>
        <begin position="16"/>
        <end position="87"/>
    </location>
</feature>
<dbReference type="HAMAP" id="MF_01077">
    <property type="entry name" value="RimP"/>
    <property type="match status" value="1"/>
</dbReference>